<accession>A0A061R4S9</accession>
<protein>
    <submittedName>
        <fullName evidence="3">Uncharacterized protein</fullName>
    </submittedName>
</protein>
<organism evidence="3">
    <name type="scientific">Tetraselmis sp. GSL018</name>
    <dbReference type="NCBI Taxonomy" id="582737"/>
    <lineage>
        <taxon>Eukaryota</taxon>
        <taxon>Viridiplantae</taxon>
        <taxon>Chlorophyta</taxon>
        <taxon>core chlorophytes</taxon>
        <taxon>Chlorodendrophyceae</taxon>
        <taxon>Chlorodendrales</taxon>
        <taxon>Chlorodendraceae</taxon>
        <taxon>Tetraselmis</taxon>
    </lineage>
</organism>
<dbReference type="EMBL" id="GBEZ01026961">
    <property type="protein sequence ID" value="JAC60295.1"/>
    <property type="molecule type" value="Transcribed_RNA"/>
</dbReference>
<dbReference type="AlphaFoldDB" id="A0A061R4S9"/>
<feature type="region of interest" description="Disordered" evidence="1">
    <location>
        <begin position="133"/>
        <end position="155"/>
    </location>
</feature>
<feature type="compositionally biased region" description="Pro residues" evidence="1">
    <location>
        <begin position="133"/>
        <end position="143"/>
    </location>
</feature>
<reference evidence="3" key="1">
    <citation type="submission" date="2014-05" db="EMBL/GenBank/DDBJ databases">
        <title>The transcriptome of the halophilic microalga Tetraselmis sp. GSL018 isolated from the Great Salt Lake, Utah.</title>
        <authorList>
            <person name="Jinkerson R.E."/>
            <person name="D'Adamo S."/>
            <person name="Posewitz M.C."/>
        </authorList>
    </citation>
    <scope>NUCLEOTIDE SEQUENCE</scope>
    <source>
        <strain evidence="3">GSL018</strain>
    </source>
</reference>
<name>A0A061R4S9_9CHLO</name>
<evidence type="ECO:0000256" key="1">
    <source>
        <dbReference type="SAM" id="MobiDB-lite"/>
    </source>
</evidence>
<proteinExistence type="predicted"/>
<evidence type="ECO:0000313" key="3">
    <source>
        <dbReference type="EMBL" id="JAC67932.1"/>
    </source>
</evidence>
<dbReference type="EMBL" id="GBEZ01018507">
    <property type="protein sequence ID" value="JAC67932.1"/>
    <property type="molecule type" value="Transcribed_RNA"/>
</dbReference>
<sequence>MAIRVVGFAYAEDSARQPVAVRRRNCPVSPLGNLLQKHAVDTASSDDQTNRFDDAYDSDGYCVGDYSYESFDSGWSAVAGSQIFEDCYRNSTYSFVQPEKSLPQTACCSRQDAARLDVCHGTCSTCSDPIPIPPKPVPPPPSSPSKNIKRVPEPPMVKVVNPPEVVEQVYAEYERLKQKAIEEQMYQEMIASHGNELGIQRRRRSGFDKRGSGMELGTEMDKLSWRTIYTHLQSNTLPRIVGVASAAGIQ</sequence>
<gene>
    <name evidence="2" type="ORF">TSPGSL018_29317</name>
    <name evidence="3" type="ORF">TSPGSL018_9912</name>
</gene>
<evidence type="ECO:0000313" key="2">
    <source>
        <dbReference type="EMBL" id="JAC60295.1"/>
    </source>
</evidence>